<comment type="caution">
    <text evidence="2">The sequence shown here is derived from an EMBL/GenBank/DDBJ whole genome shotgun (WGS) entry which is preliminary data.</text>
</comment>
<evidence type="ECO:0000256" key="1">
    <source>
        <dbReference type="SAM" id="Coils"/>
    </source>
</evidence>
<keyword evidence="3" id="KW-1185">Reference proteome</keyword>
<dbReference type="OrthoDB" id="199781at2759"/>
<dbReference type="Proteomes" id="UP001165065">
    <property type="component" value="Unassembled WGS sequence"/>
</dbReference>
<feature type="coiled-coil region" evidence="1">
    <location>
        <begin position="95"/>
        <end position="122"/>
    </location>
</feature>
<protein>
    <recommendedName>
        <fullName evidence="4">Centrosomal protein POC5</fullName>
    </recommendedName>
</protein>
<evidence type="ECO:0000313" key="3">
    <source>
        <dbReference type="Proteomes" id="UP001165065"/>
    </source>
</evidence>
<gene>
    <name evidence="2" type="ORF">TrCOL_g11235</name>
</gene>
<dbReference type="EMBL" id="BRYA01000341">
    <property type="protein sequence ID" value="GMI47368.1"/>
    <property type="molecule type" value="Genomic_DNA"/>
</dbReference>
<keyword evidence="1" id="KW-0175">Coiled coil</keyword>
<accession>A0A9W7LES9</accession>
<sequence length="218" mass="25199">MSFRSTPPPEPGSPSLLASENERLRKLVERQRVRIEELRDNASAGSPRGGGEEVRFYRLLLGNRILRGVLGRRLAVKAGRCFERWRDVASRMSKSADLNRQHMKLEARLNMLRSEKASMEKVQSDMYRIRMEKACVLLLARWKEERGERRVREIQEGAAREKEEIVAQLKEMYYQMVQVCDLERQAVEAARGRGEQHLEGLQGTKEAVEKWFKSRGGG</sequence>
<proteinExistence type="predicted"/>
<reference evidence="3" key="1">
    <citation type="journal article" date="2023" name="Commun. Biol.">
        <title>Genome analysis of Parmales, the sister group of diatoms, reveals the evolutionary specialization of diatoms from phago-mixotrophs to photoautotrophs.</title>
        <authorList>
            <person name="Ban H."/>
            <person name="Sato S."/>
            <person name="Yoshikawa S."/>
            <person name="Yamada K."/>
            <person name="Nakamura Y."/>
            <person name="Ichinomiya M."/>
            <person name="Sato N."/>
            <person name="Blanc-Mathieu R."/>
            <person name="Endo H."/>
            <person name="Kuwata A."/>
            <person name="Ogata H."/>
        </authorList>
    </citation>
    <scope>NUCLEOTIDE SEQUENCE [LARGE SCALE GENOMIC DNA]</scope>
</reference>
<dbReference type="AlphaFoldDB" id="A0A9W7LES9"/>
<evidence type="ECO:0008006" key="4">
    <source>
        <dbReference type="Google" id="ProtNLM"/>
    </source>
</evidence>
<organism evidence="2 3">
    <name type="scientific">Triparma columacea</name>
    <dbReference type="NCBI Taxonomy" id="722753"/>
    <lineage>
        <taxon>Eukaryota</taxon>
        <taxon>Sar</taxon>
        <taxon>Stramenopiles</taxon>
        <taxon>Ochrophyta</taxon>
        <taxon>Bolidophyceae</taxon>
        <taxon>Parmales</taxon>
        <taxon>Triparmaceae</taxon>
        <taxon>Triparma</taxon>
    </lineage>
</organism>
<name>A0A9W7LES9_9STRA</name>
<evidence type="ECO:0000313" key="2">
    <source>
        <dbReference type="EMBL" id="GMI47368.1"/>
    </source>
</evidence>